<sequence>MYDEIVKLINTVGFPIAVSLFLLIKLNGQLDTLIKSIHELKEEIAAVIKNQDRK</sequence>
<evidence type="ECO:0000313" key="4">
    <source>
        <dbReference type="Proteomes" id="UP000013523"/>
    </source>
</evidence>
<reference evidence="3 4" key="1">
    <citation type="submission" date="2012-01" db="EMBL/GenBank/DDBJ databases">
        <title>Complete sequence of chromosome of Clostridium pasteurianum BC1.</title>
        <authorList>
            <consortium name="US DOE Joint Genome Institute"/>
            <person name="Lucas S."/>
            <person name="Han J."/>
            <person name="Lapidus A."/>
            <person name="Cheng J.-F."/>
            <person name="Goodwin L."/>
            <person name="Pitluck S."/>
            <person name="Peters L."/>
            <person name="Mikhailova N."/>
            <person name="Teshima H."/>
            <person name="Detter J.C."/>
            <person name="Han C."/>
            <person name="Tapia R."/>
            <person name="Land M."/>
            <person name="Hauser L."/>
            <person name="Kyrpides N."/>
            <person name="Ivanova N."/>
            <person name="Pagani I."/>
            <person name="Dunn J."/>
            <person name="Taghavi S."/>
            <person name="Francis A."/>
            <person name="van der Lelie D."/>
            <person name="Woyke T."/>
        </authorList>
    </citation>
    <scope>NUCLEOTIDE SEQUENCE [LARGE SCALE GENOMIC DNA]</scope>
    <source>
        <strain evidence="3 4">BC1</strain>
    </source>
</reference>
<feature type="coiled-coil region" evidence="1">
    <location>
        <begin position="23"/>
        <end position="50"/>
    </location>
</feature>
<protein>
    <recommendedName>
        <fullName evidence="5">YvrJ protein family</fullName>
    </recommendedName>
</protein>
<dbReference type="AlphaFoldDB" id="R4K5W9"/>
<gene>
    <name evidence="3" type="ORF">Clopa_0917</name>
</gene>
<evidence type="ECO:0000256" key="1">
    <source>
        <dbReference type="SAM" id="Coils"/>
    </source>
</evidence>
<name>R4K5W9_CLOPA</name>
<keyword evidence="2" id="KW-1133">Transmembrane helix</keyword>
<keyword evidence="4" id="KW-1185">Reference proteome</keyword>
<dbReference type="KEGG" id="cpas:Clopa_0917"/>
<dbReference type="EMBL" id="CP003261">
    <property type="protein sequence ID" value="AGK95934.1"/>
    <property type="molecule type" value="Genomic_DNA"/>
</dbReference>
<dbReference type="RefSeq" id="WP_015614258.1">
    <property type="nucleotide sequence ID" value="NC_021182.1"/>
</dbReference>
<dbReference type="OrthoDB" id="2662123at2"/>
<keyword evidence="1" id="KW-0175">Coiled coil</keyword>
<organism evidence="3 4">
    <name type="scientific">Clostridium pasteurianum BC1</name>
    <dbReference type="NCBI Taxonomy" id="86416"/>
    <lineage>
        <taxon>Bacteria</taxon>
        <taxon>Bacillati</taxon>
        <taxon>Bacillota</taxon>
        <taxon>Clostridia</taxon>
        <taxon>Eubacteriales</taxon>
        <taxon>Clostridiaceae</taxon>
        <taxon>Clostridium</taxon>
    </lineage>
</organism>
<keyword evidence="2" id="KW-0812">Transmembrane</keyword>
<dbReference type="Pfam" id="PF12841">
    <property type="entry name" value="YvrJ"/>
    <property type="match status" value="1"/>
</dbReference>
<proteinExistence type="predicted"/>
<evidence type="ECO:0008006" key="5">
    <source>
        <dbReference type="Google" id="ProtNLM"/>
    </source>
</evidence>
<keyword evidence="2" id="KW-0472">Membrane</keyword>
<evidence type="ECO:0000313" key="3">
    <source>
        <dbReference type="EMBL" id="AGK95934.1"/>
    </source>
</evidence>
<dbReference type="PATRIC" id="fig|86416.3.peg.906"/>
<dbReference type="STRING" id="86416.Clopa_0917"/>
<dbReference type="Proteomes" id="UP000013523">
    <property type="component" value="Chromosome"/>
</dbReference>
<accession>R4K5W9</accession>
<evidence type="ECO:0000256" key="2">
    <source>
        <dbReference type="SAM" id="Phobius"/>
    </source>
</evidence>
<dbReference type="InterPro" id="IPR024419">
    <property type="entry name" value="YvrJ"/>
</dbReference>
<dbReference type="HOGENOM" id="CLU_198854_4_0_9"/>
<feature type="transmembrane region" description="Helical" evidence="2">
    <location>
        <begin position="6"/>
        <end position="26"/>
    </location>
</feature>